<dbReference type="OrthoDB" id="165498at2759"/>
<dbReference type="PANTHER" id="PTHR13865:SF28">
    <property type="entry name" value="POLYCHAETOID, ISOFORM O"/>
    <property type="match status" value="1"/>
</dbReference>
<name>A0A0C2MD76_THEKT</name>
<dbReference type="GO" id="GO:0045216">
    <property type="term" value="P:cell-cell junction organization"/>
    <property type="evidence" value="ECO:0007669"/>
    <property type="project" value="TreeGrafter"/>
</dbReference>
<sequence>MEGQKYEHITVMLEKGLNEKSFGIAISGGSDSAVIRGGDPSIVVSDVIPGSPADSLVKYGLIRISVGDIIIAINGENVENVEHEIAVDMLRSLKKCVYLVSFIS</sequence>
<evidence type="ECO:0000259" key="1">
    <source>
        <dbReference type="PROSITE" id="PS50106"/>
    </source>
</evidence>
<dbReference type="InterPro" id="IPR001478">
    <property type="entry name" value="PDZ"/>
</dbReference>
<comment type="caution">
    <text evidence="2">The sequence shown here is derived from an EMBL/GenBank/DDBJ whole genome shotgun (WGS) entry which is preliminary data.</text>
</comment>
<dbReference type="SUPFAM" id="SSF50156">
    <property type="entry name" value="PDZ domain-like"/>
    <property type="match status" value="1"/>
</dbReference>
<dbReference type="Proteomes" id="UP000031668">
    <property type="component" value="Unassembled WGS sequence"/>
</dbReference>
<accession>A0A0C2MD76</accession>
<dbReference type="Gene3D" id="2.30.42.10">
    <property type="match status" value="1"/>
</dbReference>
<protein>
    <submittedName>
        <fullName evidence="2">Tight junction protein ZO-2</fullName>
    </submittedName>
</protein>
<organism evidence="2 3">
    <name type="scientific">Thelohanellus kitauei</name>
    <name type="common">Myxosporean</name>
    <dbReference type="NCBI Taxonomy" id="669202"/>
    <lineage>
        <taxon>Eukaryota</taxon>
        <taxon>Metazoa</taxon>
        <taxon>Cnidaria</taxon>
        <taxon>Myxozoa</taxon>
        <taxon>Myxosporea</taxon>
        <taxon>Bivalvulida</taxon>
        <taxon>Platysporina</taxon>
        <taxon>Myxobolidae</taxon>
        <taxon>Thelohanellus</taxon>
    </lineage>
</organism>
<dbReference type="GO" id="GO:0005886">
    <property type="term" value="C:plasma membrane"/>
    <property type="evidence" value="ECO:0007669"/>
    <property type="project" value="TreeGrafter"/>
</dbReference>
<proteinExistence type="predicted"/>
<feature type="domain" description="PDZ" evidence="1">
    <location>
        <begin position="10"/>
        <end position="99"/>
    </location>
</feature>
<dbReference type="Pfam" id="PF00595">
    <property type="entry name" value="PDZ"/>
    <property type="match status" value="1"/>
</dbReference>
<evidence type="ECO:0000313" key="3">
    <source>
        <dbReference type="Proteomes" id="UP000031668"/>
    </source>
</evidence>
<evidence type="ECO:0000313" key="2">
    <source>
        <dbReference type="EMBL" id="KII62254.1"/>
    </source>
</evidence>
<dbReference type="PANTHER" id="PTHR13865">
    <property type="entry name" value="TIGHT JUNCTION PROTEIN"/>
    <property type="match status" value="1"/>
</dbReference>
<dbReference type="SMART" id="SM00228">
    <property type="entry name" value="PDZ"/>
    <property type="match status" value="1"/>
</dbReference>
<dbReference type="PROSITE" id="PS50106">
    <property type="entry name" value="PDZ"/>
    <property type="match status" value="1"/>
</dbReference>
<reference evidence="2 3" key="1">
    <citation type="journal article" date="2014" name="Genome Biol. Evol.">
        <title>The genome of the myxosporean Thelohanellus kitauei shows adaptations to nutrient acquisition within its fish host.</title>
        <authorList>
            <person name="Yang Y."/>
            <person name="Xiong J."/>
            <person name="Zhou Z."/>
            <person name="Huo F."/>
            <person name="Miao W."/>
            <person name="Ran C."/>
            <person name="Liu Y."/>
            <person name="Zhang J."/>
            <person name="Feng J."/>
            <person name="Wang M."/>
            <person name="Wang M."/>
            <person name="Wang L."/>
            <person name="Yao B."/>
        </authorList>
    </citation>
    <scope>NUCLEOTIDE SEQUENCE [LARGE SCALE GENOMIC DNA]</scope>
    <source>
        <strain evidence="2">Wuqing</strain>
    </source>
</reference>
<dbReference type="GO" id="GO:0098609">
    <property type="term" value="P:cell-cell adhesion"/>
    <property type="evidence" value="ECO:0007669"/>
    <property type="project" value="TreeGrafter"/>
</dbReference>
<keyword evidence="3" id="KW-1185">Reference proteome</keyword>
<dbReference type="GO" id="GO:0005923">
    <property type="term" value="C:bicellular tight junction"/>
    <property type="evidence" value="ECO:0007669"/>
    <property type="project" value="TreeGrafter"/>
</dbReference>
<dbReference type="InterPro" id="IPR036034">
    <property type="entry name" value="PDZ_sf"/>
</dbReference>
<dbReference type="AlphaFoldDB" id="A0A0C2MD76"/>
<gene>
    <name evidence="2" type="ORF">RF11_10864</name>
</gene>
<dbReference type="EMBL" id="JWZT01005031">
    <property type="protein sequence ID" value="KII62254.1"/>
    <property type="molecule type" value="Genomic_DNA"/>
</dbReference>
<dbReference type="GO" id="GO:0050839">
    <property type="term" value="F:cell adhesion molecule binding"/>
    <property type="evidence" value="ECO:0007669"/>
    <property type="project" value="TreeGrafter"/>
</dbReference>
<dbReference type="GO" id="GO:0150105">
    <property type="term" value="P:protein localization to cell-cell junction"/>
    <property type="evidence" value="ECO:0007669"/>
    <property type="project" value="TreeGrafter"/>
</dbReference>